<dbReference type="SUPFAM" id="SSF51905">
    <property type="entry name" value="FAD/NAD(P)-binding domain"/>
    <property type="match status" value="1"/>
</dbReference>
<dbReference type="Gene3D" id="3.30.9.10">
    <property type="entry name" value="D-Amino Acid Oxidase, subunit A, domain 2"/>
    <property type="match status" value="1"/>
</dbReference>
<evidence type="ECO:0000313" key="3">
    <source>
        <dbReference type="EMBL" id="KAA9366911.1"/>
    </source>
</evidence>
<feature type="domain" description="FAD dependent oxidoreductase" evidence="2">
    <location>
        <begin position="34"/>
        <end position="384"/>
    </location>
</feature>
<comment type="caution">
    <text evidence="3">The sequence shown here is derived from an EMBL/GenBank/DDBJ whole genome shotgun (WGS) entry which is preliminary data.</text>
</comment>
<dbReference type="Gene3D" id="3.50.50.60">
    <property type="entry name" value="FAD/NAD(P)-binding domain"/>
    <property type="match status" value="1"/>
</dbReference>
<dbReference type="InterPro" id="IPR006076">
    <property type="entry name" value="FAD-dep_OxRdtase"/>
</dbReference>
<dbReference type="Pfam" id="PF01266">
    <property type="entry name" value="DAO"/>
    <property type="match status" value="1"/>
</dbReference>
<dbReference type="RefSeq" id="WP_151094607.1">
    <property type="nucleotide sequence ID" value="NZ_VYXQ01000015.1"/>
</dbReference>
<evidence type="ECO:0000256" key="1">
    <source>
        <dbReference type="ARBA" id="ARBA00023002"/>
    </source>
</evidence>
<evidence type="ECO:0000313" key="4">
    <source>
        <dbReference type="Proteomes" id="UP000327108"/>
    </source>
</evidence>
<dbReference type="PANTHER" id="PTHR13847">
    <property type="entry name" value="SARCOSINE DEHYDROGENASE-RELATED"/>
    <property type="match status" value="1"/>
</dbReference>
<sequence length="429" mass="46396">MKFWPSSKPSPLWMSLSRETFEGNVLEGIVKTEVAIIGGGIAGLAAATELARRGRKVTVLEAVKVGYGASGRANGQVISALTRHGPNALRNIWPGEQADRFIELVKGAADKLYALADRYKIDCDLNRSGWLQPAHSTGRFKRVSALAAQWAEVGAPTAVISSGDMAARLGTNAYHGGWEHHGGGHINPYAFTVGLARGAVSEGVVIFEQSPALNLTRTPTGWRIKTPDGELHAEKVVLATAAHTGNLWPELRRSIVPVTSYQAATEPLGDLAHTILPGNEASSDTRFDLRYFRKDREGRLVSGGALAVQAGAAYRLPAMVESRLRELFPELPRGTMNTFWGGRIAMTVDRLPHLHKRDDGLYSWIGCNGRGLALSCAMADVVADAVCGVADEQLALQPTPVSQIAFHPIVSRTARIILPYMRWQDGREV</sequence>
<dbReference type="InterPro" id="IPR036188">
    <property type="entry name" value="FAD/NAD-bd_sf"/>
</dbReference>
<keyword evidence="4" id="KW-1185">Reference proteome</keyword>
<gene>
    <name evidence="3" type="ORF">F3W84_15320</name>
</gene>
<dbReference type="GO" id="GO:0005737">
    <property type="term" value="C:cytoplasm"/>
    <property type="evidence" value="ECO:0007669"/>
    <property type="project" value="TreeGrafter"/>
</dbReference>
<dbReference type="AlphaFoldDB" id="A0A5N1JXB2"/>
<dbReference type="PANTHER" id="PTHR13847:SF281">
    <property type="entry name" value="FAD DEPENDENT OXIDOREDUCTASE DOMAIN-CONTAINING PROTEIN"/>
    <property type="match status" value="1"/>
</dbReference>
<accession>A0A5N1JXB2</accession>
<dbReference type="GO" id="GO:0016491">
    <property type="term" value="F:oxidoreductase activity"/>
    <property type="evidence" value="ECO:0007669"/>
    <property type="project" value="UniProtKB-KW"/>
</dbReference>
<evidence type="ECO:0000259" key="2">
    <source>
        <dbReference type="Pfam" id="PF01266"/>
    </source>
</evidence>
<proteinExistence type="predicted"/>
<keyword evidence="1" id="KW-0560">Oxidoreductase</keyword>
<name>A0A5N1JXB2_9HYPH</name>
<dbReference type="EMBL" id="VYXQ01000015">
    <property type="protein sequence ID" value="KAA9366911.1"/>
    <property type="molecule type" value="Genomic_DNA"/>
</dbReference>
<dbReference type="Proteomes" id="UP000327108">
    <property type="component" value="Unassembled WGS sequence"/>
</dbReference>
<reference evidence="3 4" key="1">
    <citation type="submission" date="2019-09" db="EMBL/GenBank/DDBJ databases">
        <title>Biological control of the noxious weed angled onion (Allium triquetrum) thwarted by endophytic bacteria in Victoria, Australia.</title>
        <authorList>
            <person name="Tehranchian P."/>
            <person name="Adair R.J."/>
            <person name="Van T.H."/>
            <person name="Morrison P.D."/>
            <person name="Williams H."/>
            <person name="Lawrie A.C."/>
        </authorList>
    </citation>
    <scope>NUCLEOTIDE SEQUENCE [LARGE SCALE GENOMIC DNA]</scope>
    <source>
        <strain evidence="3 4">RPTAtOch1</strain>
    </source>
</reference>
<protein>
    <submittedName>
        <fullName evidence="3">FAD-binding oxidoreductase</fullName>
    </submittedName>
</protein>
<organism evidence="3 4">
    <name type="scientific">Ochrobactrum quorumnocens</name>
    <dbReference type="NCBI Taxonomy" id="271865"/>
    <lineage>
        <taxon>Bacteria</taxon>
        <taxon>Pseudomonadati</taxon>
        <taxon>Pseudomonadota</taxon>
        <taxon>Alphaproteobacteria</taxon>
        <taxon>Hyphomicrobiales</taxon>
        <taxon>Brucellaceae</taxon>
        <taxon>Brucella/Ochrobactrum group</taxon>
        <taxon>Ochrobactrum</taxon>
    </lineage>
</organism>